<feature type="compositionally biased region" description="Low complexity" evidence="2">
    <location>
        <begin position="942"/>
        <end position="951"/>
    </location>
</feature>
<feature type="compositionally biased region" description="Acidic residues" evidence="2">
    <location>
        <begin position="858"/>
        <end position="869"/>
    </location>
</feature>
<dbReference type="EnsemblMetazoa" id="CJA13041a.1">
    <property type="protein sequence ID" value="CJA13041a.1"/>
    <property type="gene ID" value="WBGene00132245"/>
</dbReference>
<dbReference type="SMART" id="SM00320">
    <property type="entry name" value="WD40"/>
    <property type="match status" value="3"/>
</dbReference>
<accession>A0A8R1HY96</accession>
<keyword evidence="6" id="KW-1185">Reference proteome</keyword>
<dbReference type="GO" id="GO:0006261">
    <property type="term" value="P:DNA-templated DNA replication"/>
    <property type="evidence" value="ECO:0007669"/>
    <property type="project" value="TreeGrafter"/>
</dbReference>
<dbReference type="InterPro" id="IPR057646">
    <property type="entry name" value="WD40_WDHD1_1st"/>
</dbReference>
<dbReference type="InterPro" id="IPR036322">
    <property type="entry name" value="WD40_repeat_dom_sf"/>
</dbReference>
<feature type="compositionally biased region" description="Basic and acidic residues" evidence="2">
    <location>
        <begin position="999"/>
        <end position="1011"/>
    </location>
</feature>
<feature type="region of interest" description="Disordered" evidence="2">
    <location>
        <begin position="857"/>
        <end position="923"/>
    </location>
</feature>
<feature type="coiled-coil region" evidence="1">
    <location>
        <begin position="506"/>
        <end position="533"/>
    </location>
</feature>
<keyword evidence="1" id="KW-0175">Coiled coil</keyword>
<dbReference type="SUPFAM" id="SSF50978">
    <property type="entry name" value="WD40 repeat-like"/>
    <property type="match status" value="1"/>
</dbReference>
<dbReference type="InterPro" id="IPR001680">
    <property type="entry name" value="WD40_rpt"/>
</dbReference>
<dbReference type="InterPro" id="IPR015943">
    <property type="entry name" value="WD40/YVTN_repeat-like_dom_sf"/>
</dbReference>
<evidence type="ECO:0000313" key="6">
    <source>
        <dbReference type="Proteomes" id="UP000005237"/>
    </source>
</evidence>
<name>A0A8R1HY96_CAEJA</name>
<dbReference type="Pfam" id="PF24817">
    <property type="entry name" value="WD40_WDHD1_1st"/>
    <property type="match status" value="1"/>
</dbReference>
<evidence type="ECO:0000259" key="3">
    <source>
        <dbReference type="Pfam" id="PF12341"/>
    </source>
</evidence>
<feature type="domain" description="WDHD1/CFT4 second beta-propeller" evidence="3">
    <location>
        <begin position="447"/>
        <end position="751"/>
    </location>
</feature>
<dbReference type="InterPro" id="IPR022100">
    <property type="entry name" value="WDHD1/CFT4_beta-prop_2nd"/>
</dbReference>
<feature type="compositionally biased region" description="Basic residues" evidence="2">
    <location>
        <begin position="877"/>
        <end position="886"/>
    </location>
</feature>
<dbReference type="PANTHER" id="PTHR19932">
    <property type="entry name" value="WD REPEAT AND HMG-BOX DNA BINDING PROTEIN"/>
    <property type="match status" value="1"/>
</dbReference>
<evidence type="ECO:0000259" key="4">
    <source>
        <dbReference type="Pfam" id="PF24817"/>
    </source>
</evidence>
<proteinExistence type="predicted"/>
<dbReference type="Proteomes" id="UP000005237">
    <property type="component" value="Unassembled WGS sequence"/>
</dbReference>
<dbReference type="GO" id="GO:0000278">
    <property type="term" value="P:mitotic cell cycle"/>
    <property type="evidence" value="ECO:0007669"/>
    <property type="project" value="TreeGrafter"/>
</dbReference>
<feature type="region of interest" description="Disordered" evidence="2">
    <location>
        <begin position="932"/>
        <end position="951"/>
    </location>
</feature>
<dbReference type="GO" id="GO:0003682">
    <property type="term" value="F:chromatin binding"/>
    <property type="evidence" value="ECO:0007669"/>
    <property type="project" value="TreeGrafter"/>
</dbReference>
<organism evidence="5 6">
    <name type="scientific">Caenorhabditis japonica</name>
    <dbReference type="NCBI Taxonomy" id="281687"/>
    <lineage>
        <taxon>Eukaryota</taxon>
        <taxon>Metazoa</taxon>
        <taxon>Ecdysozoa</taxon>
        <taxon>Nematoda</taxon>
        <taxon>Chromadorea</taxon>
        <taxon>Rhabditida</taxon>
        <taxon>Rhabditina</taxon>
        <taxon>Rhabditomorpha</taxon>
        <taxon>Rhabditoidea</taxon>
        <taxon>Rhabditidae</taxon>
        <taxon>Peloderinae</taxon>
        <taxon>Caenorhabditis</taxon>
    </lineage>
</organism>
<evidence type="ECO:0000313" key="5">
    <source>
        <dbReference type="EnsemblMetazoa" id="CJA13041a.1"/>
    </source>
</evidence>
<sequence length="1083" mass="119928">MASSTNIKSLHNTGIQKICVDLSGVDKENVYVCDADGIVLKFNKKSLVSDEKPTVIEFSDATNAAIAWNGENICVGYTKIDYVAGSEKQVVGRVKGQNFDQSEIGDQLEFQLPVTTVDANEENVVGGSTDYTIKCTSLKDPDAEMKTRSLDGEPLCVKLDPKNEYVAVSTVDGNVTILNLDTFSIAHTIKQVFSKFESIDVSRPLIQLCWSTDGKWLFVPSNGSVKSFRRNGWEDAGVYRLKDHESADFSVATISPCGTYLAASTMANQVAVWNTEKMELVSCESYTRHTPGFTVITSLEFSPFSPKQLIIADSNKGISLFDAFESTSSDSKVPSKKRDSSSAAIEDDDDDEDDDDLLLLNRTTNKKSELFDNVEEEDDEDTRMSSDLGAIKKQFGYGNADLGGLEEFGFKVGEAEPDQQFRPMSAQAPPPVFTEPPPPRKVLIPEQFVCSSSPVDPEATQRYLKYNRFGIVRTYVNEPAKVSNIDFNYELADISLEVVGLASLESRKKEKELDKTNEDIEDLDAETEKKEKKGTSVLHVIPINSFGNQPWSMTMPRGDGVVDVLVSKSQVVVLTKLRHVRIFTIGGVQRQIFTHPAPILTATCFEDRIAIASVAGSEFYENRKTPQWRFEICEYSLNQRSWYKDSRNRTSLGAVTRVDVPVESGEQLDWIGYSSLGKLAVMDSAYNVNFLSAPGLWVPVFQGSSVLRAPSDGIFPVGMTAKEFRYIYCRGCRSPLVAGINAPATVAWKFPFCQLENPRTDMEHSLFLNELFLADAILDKDDHRASEETKKLTTTIIKLFAFLAKTNSDGPAAEVAALVNGGRAATAKTIQSLCNYASKCKKVALSNKVAELGRKLTDEEDDRRDEDEELRPAPTKRIVHAARKKIPTVVEKRISEEEEDEDEDGDRTRLNLDMDDTSASPIPLIRTMGKAPAANPFAKGPSSSSDSIDSSQATLSIFDQLETAPVDNRKKRARENEPAVSQAGGSTRKQAKLNFGGNGEKRNAKKSVVDKENLVESVETMETEEVVTKKSVSPYEMWLSESKSSLQLDFDGEDAEFSKFCIQSFRALSKEQKEEWKAKARAL</sequence>
<evidence type="ECO:0000256" key="2">
    <source>
        <dbReference type="SAM" id="MobiDB-lite"/>
    </source>
</evidence>
<dbReference type="AlphaFoldDB" id="A0A8R1HY96"/>
<evidence type="ECO:0000256" key="1">
    <source>
        <dbReference type="SAM" id="Coils"/>
    </source>
</evidence>
<feature type="domain" description="WDHD1 first WD40" evidence="4">
    <location>
        <begin position="10"/>
        <end position="315"/>
    </location>
</feature>
<feature type="compositionally biased region" description="Acidic residues" evidence="2">
    <location>
        <begin position="345"/>
        <end position="356"/>
    </location>
</feature>
<reference evidence="5" key="2">
    <citation type="submission" date="2022-06" db="UniProtKB">
        <authorList>
            <consortium name="EnsemblMetazoa"/>
        </authorList>
    </citation>
    <scope>IDENTIFICATION</scope>
    <source>
        <strain evidence="5">DF5081</strain>
    </source>
</reference>
<dbReference type="Gene3D" id="2.130.10.10">
    <property type="entry name" value="YVTN repeat-like/Quinoprotein amine dehydrogenase"/>
    <property type="match status" value="1"/>
</dbReference>
<feature type="compositionally biased region" description="Acidic residues" evidence="2">
    <location>
        <begin position="896"/>
        <end position="905"/>
    </location>
</feature>
<dbReference type="Pfam" id="PF12341">
    <property type="entry name" value="Mcl1_mid"/>
    <property type="match status" value="1"/>
</dbReference>
<reference evidence="6" key="1">
    <citation type="submission" date="2010-08" db="EMBL/GenBank/DDBJ databases">
        <authorList>
            <consortium name="Caenorhabditis japonica Sequencing Consortium"/>
            <person name="Wilson R.K."/>
        </authorList>
    </citation>
    <scope>NUCLEOTIDE SEQUENCE [LARGE SCALE GENOMIC DNA]</scope>
    <source>
        <strain evidence="6">DF5081</strain>
    </source>
</reference>
<dbReference type="GO" id="GO:0006281">
    <property type="term" value="P:DNA repair"/>
    <property type="evidence" value="ECO:0007669"/>
    <property type="project" value="TreeGrafter"/>
</dbReference>
<feature type="region of interest" description="Disordered" evidence="2">
    <location>
        <begin position="328"/>
        <end position="356"/>
    </location>
</feature>
<dbReference type="PANTHER" id="PTHR19932:SF10">
    <property type="entry name" value="WD REPEAT AND HMG-BOX DNA-BINDING PROTEIN 1"/>
    <property type="match status" value="1"/>
</dbReference>
<protein>
    <submittedName>
        <fullName evidence="5">Mcl1_mid domain-containing protein</fullName>
    </submittedName>
</protein>
<feature type="region of interest" description="Disordered" evidence="2">
    <location>
        <begin position="959"/>
        <end position="1011"/>
    </location>
</feature>
<dbReference type="GO" id="GO:0043596">
    <property type="term" value="C:nuclear replication fork"/>
    <property type="evidence" value="ECO:0007669"/>
    <property type="project" value="TreeGrafter"/>
</dbReference>